<dbReference type="EMBL" id="FOQD01000026">
    <property type="protein sequence ID" value="SFJ62722.1"/>
    <property type="molecule type" value="Genomic_DNA"/>
</dbReference>
<dbReference type="Pfam" id="PF17930">
    <property type="entry name" value="LpxI_N"/>
    <property type="match status" value="1"/>
</dbReference>
<dbReference type="Pfam" id="PF06230">
    <property type="entry name" value="LpxI_C"/>
    <property type="match status" value="1"/>
</dbReference>
<evidence type="ECO:0008006" key="5">
    <source>
        <dbReference type="Google" id="ProtNLM"/>
    </source>
</evidence>
<dbReference type="Proteomes" id="UP000199518">
    <property type="component" value="Unassembled WGS sequence"/>
</dbReference>
<organism evidence="3 4">
    <name type="scientific">Planctomicrobium piriforme</name>
    <dbReference type="NCBI Taxonomy" id="1576369"/>
    <lineage>
        <taxon>Bacteria</taxon>
        <taxon>Pseudomonadati</taxon>
        <taxon>Planctomycetota</taxon>
        <taxon>Planctomycetia</taxon>
        <taxon>Planctomycetales</taxon>
        <taxon>Planctomycetaceae</taxon>
        <taxon>Planctomicrobium</taxon>
    </lineage>
</organism>
<accession>A0A1I3SWZ9</accession>
<protein>
    <recommendedName>
        <fullName evidence="5">DUF1009 domain-containing protein</fullName>
    </recommendedName>
</protein>
<keyword evidence="4" id="KW-1185">Reference proteome</keyword>
<dbReference type="Gene3D" id="3.40.50.20">
    <property type="match status" value="1"/>
</dbReference>
<name>A0A1I3SWZ9_9PLAN</name>
<dbReference type="PANTHER" id="PTHR39962:SF1">
    <property type="entry name" value="LPXI FAMILY PROTEIN"/>
    <property type="match status" value="1"/>
</dbReference>
<feature type="domain" description="LpxI N-terminal" evidence="2">
    <location>
        <begin position="19"/>
        <end position="154"/>
    </location>
</feature>
<evidence type="ECO:0000313" key="3">
    <source>
        <dbReference type="EMBL" id="SFJ62722.1"/>
    </source>
</evidence>
<dbReference type="Gene3D" id="3.40.140.80">
    <property type="match status" value="1"/>
</dbReference>
<dbReference type="InterPro" id="IPR010415">
    <property type="entry name" value="LpxI_C"/>
</dbReference>
<dbReference type="InterPro" id="IPR041255">
    <property type="entry name" value="LpxI_N"/>
</dbReference>
<gene>
    <name evidence="3" type="ORF">SAMN05421753_1263</name>
</gene>
<reference evidence="4" key="1">
    <citation type="submission" date="2016-10" db="EMBL/GenBank/DDBJ databases">
        <authorList>
            <person name="Varghese N."/>
            <person name="Submissions S."/>
        </authorList>
    </citation>
    <scope>NUCLEOTIDE SEQUENCE [LARGE SCALE GENOMIC DNA]</scope>
    <source>
        <strain evidence="4">DSM 26348</strain>
    </source>
</reference>
<dbReference type="STRING" id="1576369.SAMN05421753_1263"/>
<dbReference type="RefSeq" id="WP_092056898.1">
    <property type="nucleotide sequence ID" value="NZ_FOQD01000026.1"/>
</dbReference>
<dbReference type="InterPro" id="IPR043167">
    <property type="entry name" value="LpxI_C_sf"/>
</dbReference>
<sequence>MSDSYRERLLPIVPRAGDRVGLLAGWGRFPVVFAMNAQKMGFSVQCLGLEGMASPELAEICDHYRSVPLGRIGKAVRYFKRRRVLNAVMAGKVEKRLLFDPFAIWRLLPDWTALNMWFRYLTDNKKDDTLLLAVIREFERDGVHFRSALDFCPEILVKHGFLTRRHPTQSQWKDIRFGWDLAKEMGRLDVGQTVIVNDTAVIAVEAIEGTDECIRRAGALCRRGGMTVVKVAKPSQDMRFDVPTVGVQTIQTMREAGARVLAIESGMTILLDEEEVVRLADKMGIAIVSVKAEELQLRSVA</sequence>
<feature type="domain" description="LpxI C-terminal" evidence="1">
    <location>
        <begin position="159"/>
        <end position="288"/>
    </location>
</feature>
<dbReference type="AlphaFoldDB" id="A0A1I3SWZ9"/>
<dbReference type="OrthoDB" id="9789836at2"/>
<proteinExistence type="predicted"/>
<evidence type="ECO:0000313" key="4">
    <source>
        <dbReference type="Proteomes" id="UP000199518"/>
    </source>
</evidence>
<dbReference type="InterPro" id="IPR053174">
    <property type="entry name" value="LpxI"/>
</dbReference>
<dbReference type="PANTHER" id="PTHR39962">
    <property type="entry name" value="BLL4848 PROTEIN"/>
    <property type="match status" value="1"/>
</dbReference>
<evidence type="ECO:0000259" key="1">
    <source>
        <dbReference type="Pfam" id="PF06230"/>
    </source>
</evidence>
<evidence type="ECO:0000259" key="2">
    <source>
        <dbReference type="Pfam" id="PF17930"/>
    </source>
</evidence>